<evidence type="ECO:0000313" key="2">
    <source>
        <dbReference type="Proteomes" id="UP001437256"/>
    </source>
</evidence>
<name>A0ABR2Z6K8_9AGAR</name>
<organism evidence="1 2">
    <name type="scientific">Marasmius tenuissimus</name>
    <dbReference type="NCBI Taxonomy" id="585030"/>
    <lineage>
        <taxon>Eukaryota</taxon>
        <taxon>Fungi</taxon>
        <taxon>Dikarya</taxon>
        <taxon>Basidiomycota</taxon>
        <taxon>Agaricomycotina</taxon>
        <taxon>Agaricomycetes</taxon>
        <taxon>Agaricomycetidae</taxon>
        <taxon>Agaricales</taxon>
        <taxon>Marasmiineae</taxon>
        <taxon>Marasmiaceae</taxon>
        <taxon>Marasmius</taxon>
    </lineage>
</organism>
<dbReference type="Proteomes" id="UP001437256">
    <property type="component" value="Unassembled WGS sequence"/>
</dbReference>
<proteinExistence type="predicted"/>
<comment type="caution">
    <text evidence="1">The sequence shown here is derived from an EMBL/GenBank/DDBJ whole genome shotgun (WGS) entry which is preliminary data.</text>
</comment>
<gene>
    <name evidence="1" type="ORF">AAF712_016469</name>
</gene>
<keyword evidence="2" id="KW-1185">Reference proteome</keyword>
<dbReference type="EMBL" id="JBBXMP010000818">
    <property type="protein sequence ID" value="KAL0056917.1"/>
    <property type="molecule type" value="Genomic_DNA"/>
</dbReference>
<evidence type="ECO:0000313" key="1">
    <source>
        <dbReference type="EMBL" id="KAL0056917.1"/>
    </source>
</evidence>
<feature type="non-terminal residue" evidence="1">
    <location>
        <position position="202"/>
    </location>
</feature>
<reference evidence="1 2" key="1">
    <citation type="submission" date="2024-05" db="EMBL/GenBank/DDBJ databases">
        <title>A draft genome resource for the thread blight pathogen Marasmius tenuissimus strain MS-2.</title>
        <authorList>
            <person name="Yulfo-Soto G.E."/>
            <person name="Baruah I.K."/>
            <person name="Amoako-Attah I."/>
            <person name="Bukari Y."/>
            <person name="Meinhardt L.W."/>
            <person name="Bailey B.A."/>
            <person name="Cohen S.P."/>
        </authorList>
    </citation>
    <scope>NUCLEOTIDE SEQUENCE [LARGE SCALE GENOMIC DNA]</scope>
    <source>
        <strain evidence="1 2">MS-2</strain>
    </source>
</reference>
<protein>
    <submittedName>
        <fullName evidence="1">Uncharacterized protein</fullName>
    </submittedName>
</protein>
<sequence>MDDGSFFQTFQLGPTSLHIIVDALYQICAVMEAHGAMIDINNFNSTAVSLNTVSSAIKTLTEEFKSCLYHSEYSPPGYAEFFEVLRRPEELSNLPHTLSDTEYQFLRLRPTTAPNSLMKIEEFSAILRKDFGGDGTQSAILDDCLRKGIFSLDGFGLFLLCHILEQPPIRVQCAYKDLYDPLFELLLTFCSALAQKVEEYKK</sequence>
<accession>A0ABR2Z6K8</accession>